<evidence type="ECO:0000313" key="2">
    <source>
        <dbReference type="EMBL" id="GAC29814.1"/>
    </source>
</evidence>
<evidence type="ECO:0000256" key="1">
    <source>
        <dbReference type="SAM" id="SignalP"/>
    </source>
</evidence>
<proteinExistence type="predicted"/>
<protein>
    <submittedName>
        <fullName evidence="2">Uncharacterized protein</fullName>
    </submittedName>
</protein>
<sequence length="58" mass="6174">MVMAMSMVMSSGAAYAQSSNQSIMKTSTAHSLAPPVITASGLYIRENHFFNAVVDALH</sequence>
<name>K6YAR8_9ALTE</name>
<dbReference type="Proteomes" id="UP000006251">
    <property type="component" value="Unassembled WGS sequence"/>
</dbReference>
<dbReference type="AlphaFoldDB" id="K6YAR8"/>
<organism evidence="2 3">
    <name type="scientific">Brumicola pallidula DSM 14239 = ACAM 615</name>
    <dbReference type="NCBI Taxonomy" id="1121922"/>
    <lineage>
        <taxon>Bacteria</taxon>
        <taxon>Pseudomonadati</taxon>
        <taxon>Pseudomonadota</taxon>
        <taxon>Gammaproteobacteria</taxon>
        <taxon>Alteromonadales</taxon>
        <taxon>Alteromonadaceae</taxon>
        <taxon>Brumicola</taxon>
    </lineage>
</organism>
<accession>K6YAR8</accession>
<comment type="caution">
    <text evidence="2">The sequence shown here is derived from an EMBL/GenBank/DDBJ whole genome shotgun (WGS) entry which is preliminary data.</text>
</comment>
<gene>
    <name evidence="2" type="ORF">GPAL_2963</name>
</gene>
<reference evidence="3" key="1">
    <citation type="journal article" date="2014" name="Environ. Microbiol.">
        <title>Comparative genomics of the marine bacterial genus Glaciecola reveals the high degree of genomic diversity and genomic characteristic for cold adaptation.</title>
        <authorList>
            <person name="Qin Q.L."/>
            <person name="Xie B.B."/>
            <person name="Yu Y."/>
            <person name="Shu Y.L."/>
            <person name="Rong J.C."/>
            <person name="Zhang Y.J."/>
            <person name="Zhao D.L."/>
            <person name="Chen X.L."/>
            <person name="Zhang X.Y."/>
            <person name="Chen B."/>
            <person name="Zhou B.C."/>
            <person name="Zhang Y.Z."/>
        </authorList>
    </citation>
    <scope>NUCLEOTIDE SEQUENCE [LARGE SCALE GENOMIC DNA]</scope>
    <source>
        <strain evidence="3">ACAM 615</strain>
    </source>
</reference>
<evidence type="ECO:0000313" key="3">
    <source>
        <dbReference type="Proteomes" id="UP000006251"/>
    </source>
</evidence>
<keyword evidence="1" id="KW-0732">Signal</keyword>
<keyword evidence="3" id="KW-1185">Reference proteome</keyword>
<feature type="signal peptide" evidence="1">
    <location>
        <begin position="1"/>
        <end position="16"/>
    </location>
</feature>
<dbReference type="EMBL" id="BAEQ01000050">
    <property type="protein sequence ID" value="GAC29814.1"/>
    <property type="molecule type" value="Genomic_DNA"/>
</dbReference>
<feature type="chain" id="PRO_5003901008" evidence="1">
    <location>
        <begin position="17"/>
        <end position="58"/>
    </location>
</feature>